<dbReference type="RefSeq" id="WP_283212029.1">
    <property type="nucleotide sequence ID" value="NZ_JASGBI010000001.1"/>
</dbReference>
<dbReference type="EMBL" id="JASGBI010000001">
    <property type="protein sequence ID" value="MDI9238576.1"/>
    <property type="molecule type" value="Genomic_DNA"/>
</dbReference>
<protein>
    <submittedName>
        <fullName evidence="1">Uncharacterized protein</fullName>
    </submittedName>
</protein>
<proteinExistence type="predicted"/>
<organism evidence="1 2">
    <name type="scientific">Lysobacter stagni</name>
    <dbReference type="NCBI Taxonomy" id="3045172"/>
    <lineage>
        <taxon>Bacteria</taxon>
        <taxon>Pseudomonadati</taxon>
        <taxon>Pseudomonadota</taxon>
        <taxon>Gammaproteobacteria</taxon>
        <taxon>Lysobacterales</taxon>
        <taxon>Lysobacteraceae</taxon>
        <taxon>Lysobacter</taxon>
    </lineage>
</organism>
<dbReference type="PROSITE" id="PS51257">
    <property type="entry name" value="PROKAR_LIPOPROTEIN"/>
    <property type="match status" value="1"/>
</dbReference>
<accession>A0ABT6XET7</accession>
<reference evidence="1 2" key="1">
    <citation type="submission" date="2023-05" db="EMBL/GenBank/DDBJ databases">
        <title>Lysobacter sp. strain LF1 Genome sequencing and assembly.</title>
        <authorList>
            <person name="Jung Y."/>
        </authorList>
    </citation>
    <scope>NUCLEOTIDE SEQUENCE [LARGE SCALE GENOMIC DNA]</scope>
    <source>
        <strain evidence="1 2">LF1</strain>
    </source>
</reference>
<name>A0ABT6XET7_9GAMM</name>
<evidence type="ECO:0000313" key="2">
    <source>
        <dbReference type="Proteomes" id="UP001321580"/>
    </source>
</evidence>
<dbReference type="Proteomes" id="UP001321580">
    <property type="component" value="Unassembled WGS sequence"/>
</dbReference>
<gene>
    <name evidence="1" type="ORF">QLQ15_06565</name>
</gene>
<keyword evidence="2" id="KW-1185">Reference proteome</keyword>
<comment type="caution">
    <text evidence="1">The sequence shown here is derived from an EMBL/GenBank/DDBJ whole genome shotgun (WGS) entry which is preliminary data.</text>
</comment>
<evidence type="ECO:0000313" key="1">
    <source>
        <dbReference type="EMBL" id="MDI9238576.1"/>
    </source>
</evidence>
<sequence>MAKCAVLAATVLVFACTGCGQRCVNREIGSHPSPSGKKTALVFSRECGPGADANVQVSVMPATANMPNVPGNAFIVGGKPGLTVRWQSNETLTVSGFGTAKVFKQETAVGDTTIYYQP</sequence>